<organism evidence="2">
    <name type="scientific">Lepeophtheirus salmonis</name>
    <name type="common">Salmon louse</name>
    <name type="synonym">Caligus salmonis</name>
    <dbReference type="NCBI Taxonomy" id="72036"/>
    <lineage>
        <taxon>Eukaryota</taxon>
        <taxon>Metazoa</taxon>
        <taxon>Ecdysozoa</taxon>
        <taxon>Arthropoda</taxon>
        <taxon>Crustacea</taxon>
        <taxon>Multicrustacea</taxon>
        <taxon>Hexanauplia</taxon>
        <taxon>Copepoda</taxon>
        <taxon>Siphonostomatoida</taxon>
        <taxon>Caligidae</taxon>
        <taxon>Lepeophtheirus</taxon>
    </lineage>
</organism>
<name>A0A0K2V4A1_LEPSM</name>
<protein>
    <recommendedName>
        <fullName evidence="1">T-ag OBD domain-containing protein</fullName>
    </recommendedName>
</protein>
<accession>A0A0K2V4A1</accession>
<reference evidence="2" key="1">
    <citation type="submission" date="2014-05" db="EMBL/GenBank/DDBJ databases">
        <authorList>
            <person name="Chronopoulou M."/>
        </authorList>
    </citation>
    <scope>NUCLEOTIDE SEQUENCE</scope>
    <source>
        <tissue evidence="2">Whole organism</tissue>
    </source>
</reference>
<evidence type="ECO:0000259" key="1">
    <source>
        <dbReference type="PROSITE" id="PS51287"/>
    </source>
</evidence>
<dbReference type="GO" id="GO:0003688">
    <property type="term" value="F:DNA replication origin binding"/>
    <property type="evidence" value="ECO:0007669"/>
    <property type="project" value="InterPro"/>
</dbReference>
<proteinExistence type="predicted"/>
<dbReference type="GO" id="GO:0006260">
    <property type="term" value="P:DNA replication"/>
    <property type="evidence" value="ECO:0007669"/>
    <property type="project" value="InterPro"/>
</dbReference>
<feature type="domain" description="T-ag OBD" evidence="1">
    <location>
        <begin position="31"/>
        <end position="58"/>
    </location>
</feature>
<dbReference type="AlphaFoldDB" id="A0A0K2V4A1"/>
<sequence length="58" mass="6659">MKYKIFILKIQFCSLFRDMCPNCSLLDLSAPTVMTSLLILKISIKTTQSIYIMYTTSS</sequence>
<evidence type="ECO:0000313" key="2">
    <source>
        <dbReference type="EMBL" id="CDW45343.1"/>
    </source>
</evidence>
<dbReference type="InterPro" id="IPR003133">
    <property type="entry name" value="T_Ag_DNA-bd"/>
</dbReference>
<dbReference type="EMBL" id="HACA01027982">
    <property type="protein sequence ID" value="CDW45343.1"/>
    <property type="molecule type" value="Transcribed_RNA"/>
</dbReference>
<dbReference type="PROSITE" id="PS51287">
    <property type="entry name" value="T_AG_OBD"/>
    <property type="match status" value="1"/>
</dbReference>